<protein>
    <submittedName>
        <fullName evidence="2">Uncharacterized protein</fullName>
    </submittedName>
</protein>
<name>I4VWB0_9GAMM</name>
<dbReference type="AlphaFoldDB" id="I4VWB0"/>
<evidence type="ECO:0000313" key="3">
    <source>
        <dbReference type="Proteomes" id="UP000003226"/>
    </source>
</evidence>
<dbReference type="EMBL" id="AJXT01000043">
    <property type="protein sequence ID" value="EIL91501.1"/>
    <property type="molecule type" value="Genomic_DNA"/>
</dbReference>
<dbReference type="PATRIC" id="fig|1163407.3.peg.2696"/>
<gene>
    <name evidence="2" type="ORF">UU7_13383</name>
</gene>
<feature type="region of interest" description="Disordered" evidence="1">
    <location>
        <begin position="1"/>
        <end position="20"/>
    </location>
</feature>
<feature type="region of interest" description="Disordered" evidence="1">
    <location>
        <begin position="45"/>
        <end position="67"/>
    </location>
</feature>
<evidence type="ECO:0000313" key="2">
    <source>
        <dbReference type="EMBL" id="EIL91501.1"/>
    </source>
</evidence>
<proteinExistence type="predicted"/>
<accession>I4VWB0</accession>
<organism evidence="2 3">
    <name type="scientific">Rhodanobacter spathiphylli B39</name>
    <dbReference type="NCBI Taxonomy" id="1163407"/>
    <lineage>
        <taxon>Bacteria</taxon>
        <taxon>Pseudomonadati</taxon>
        <taxon>Pseudomonadota</taxon>
        <taxon>Gammaproteobacteria</taxon>
        <taxon>Lysobacterales</taxon>
        <taxon>Rhodanobacteraceae</taxon>
        <taxon>Rhodanobacter</taxon>
    </lineage>
</organism>
<keyword evidence="3" id="KW-1185">Reference proteome</keyword>
<dbReference type="STRING" id="1163407.UU7_13383"/>
<evidence type="ECO:0000256" key="1">
    <source>
        <dbReference type="SAM" id="MobiDB-lite"/>
    </source>
</evidence>
<sequence>MVSHDCMPLRHQPTPRQAGAPLIAARFGRDRDAEVRARERRIDEELAQSFPASDPPGWVQGAALLPH</sequence>
<dbReference type="Proteomes" id="UP000003226">
    <property type="component" value="Unassembled WGS sequence"/>
</dbReference>
<reference evidence="2 3" key="1">
    <citation type="journal article" date="2012" name="J. Bacteriol.">
        <title>Genome sequences for six rhodanobacter strains, isolated from soils and the terrestrial subsurface, with variable denitrification capabilities.</title>
        <authorList>
            <person name="Kostka J.E."/>
            <person name="Green S.J."/>
            <person name="Rishishwar L."/>
            <person name="Prakash O."/>
            <person name="Katz L.S."/>
            <person name="Marino-Ramirez L."/>
            <person name="Jordan I.K."/>
            <person name="Munk C."/>
            <person name="Ivanova N."/>
            <person name="Mikhailova N."/>
            <person name="Watson D.B."/>
            <person name="Brown S.D."/>
            <person name="Palumbo A.V."/>
            <person name="Brooks S.C."/>
        </authorList>
    </citation>
    <scope>NUCLEOTIDE SEQUENCE [LARGE SCALE GENOMIC DNA]</scope>
    <source>
        <strain evidence="2 3">B39</strain>
    </source>
</reference>
<comment type="caution">
    <text evidence="2">The sequence shown here is derived from an EMBL/GenBank/DDBJ whole genome shotgun (WGS) entry which is preliminary data.</text>
</comment>